<dbReference type="SMART" id="SM00388">
    <property type="entry name" value="HisKA"/>
    <property type="match status" value="1"/>
</dbReference>
<feature type="transmembrane region" description="Helical" evidence="9">
    <location>
        <begin position="79"/>
        <end position="103"/>
    </location>
</feature>
<dbReference type="Gene3D" id="3.30.565.10">
    <property type="entry name" value="Histidine kinase-like ATPase, C-terminal domain"/>
    <property type="match status" value="1"/>
</dbReference>
<dbReference type="InterPro" id="IPR036097">
    <property type="entry name" value="HisK_dim/P_sf"/>
</dbReference>
<dbReference type="Pfam" id="PF00512">
    <property type="entry name" value="HisKA"/>
    <property type="match status" value="1"/>
</dbReference>
<dbReference type="SUPFAM" id="SSF52172">
    <property type="entry name" value="CheY-like"/>
    <property type="match status" value="1"/>
</dbReference>
<feature type="transmembrane region" description="Helical" evidence="9">
    <location>
        <begin position="278"/>
        <end position="311"/>
    </location>
</feature>
<dbReference type="Pfam" id="PF02518">
    <property type="entry name" value="HATPase_c"/>
    <property type="match status" value="1"/>
</dbReference>
<evidence type="ECO:0000256" key="6">
    <source>
        <dbReference type="PROSITE-ProRule" id="PRU00169"/>
    </source>
</evidence>
<dbReference type="CDD" id="cd00156">
    <property type="entry name" value="REC"/>
    <property type="match status" value="1"/>
</dbReference>
<dbReference type="PRINTS" id="PR00344">
    <property type="entry name" value="BCTRLSENSOR"/>
</dbReference>
<keyword evidence="5" id="KW-0418">Kinase</keyword>
<evidence type="ECO:0000313" key="12">
    <source>
        <dbReference type="EMBL" id="GAP38282.1"/>
    </source>
</evidence>
<feature type="region of interest" description="Disordered" evidence="8">
    <location>
        <begin position="523"/>
        <end position="560"/>
    </location>
</feature>
<keyword evidence="13" id="KW-1185">Reference proteome</keyword>
<evidence type="ECO:0000259" key="10">
    <source>
        <dbReference type="PROSITE" id="PS50109"/>
    </source>
</evidence>
<proteinExistence type="predicted"/>
<dbReference type="CDD" id="cd00082">
    <property type="entry name" value="HisKA"/>
    <property type="match status" value="1"/>
</dbReference>
<feature type="modified residue" description="4-aspartylphosphate" evidence="6">
    <location>
        <position position="1094"/>
    </location>
</feature>
<evidence type="ECO:0000256" key="2">
    <source>
        <dbReference type="ARBA" id="ARBA00012438"/>
    </source>
</evidence>
<dbReference type="Gene3D" id="1.10.287.130">
    <property type="match status" value="1"/>
</dbReference>
<reference evidence="12 13" key="2">
    <citation type="journal article" date="2016" name="Science">
        <title>A bacterium that degrades and assimilates poly(ethylene terephthalate).</title>
        <authorList>
            <person name="Yoshida S."/>
            <person name="Hiraga K."/>
            <person name="Takehana T."/>
            <person name="Taniguchi I."/>
            <person name="Yamaji H."/>
            <person name="Maeda Y."/>
            <person name="Toyohara K."/>
            <person name="Miyamoto K."/>
            <person name="Kimura Y."/>
            <person name="Oda K."/>
        </authorList>
    </citation>
    <scope>NUCLEOTIDE SEQUENCE [LARGE SCALE GENOMIC DNA]</scope>
    <source>
        <strain evidence="13">NBRC 110686 / TISTR 2288 / 201-F6</strain>
    </source>
</reference>
<dbReference type="SMART" id="SM00387">
    <property type="entry name" value="HATPase_c"/>
    <property type="match status" value="1"/>
</dbReference>
<dbReference type="EMBL" id="BBYR01000070">
    <property type="protein sequence ID" value="GAP38282.1"/>
    <property type="molecule type" value="Genomic_DNA"/>
</dbReference>
<evidence type="ECO:0000256" key="9">
    <source>
        <dbReference type="SAM" id="Phobius"/>
    </source>
</evidence>
<dbReference type="InterPro" id="IPR005467">
    <property type="entry name" value="His_kinase_dom"/>
</dbReference>
<evidence type="ECO:0000313" key="13">
    <source>
        <dbReference type="Proteomes" id="UP000037660"/>
    </source>
</evidence>
<keyword evidence="9" id="KW-1133">Transmembrane helix</keyword>
<feature type="transmembrane region" description="Helical" evidence="9">
    <location>
        <begin position="380"/>
        <end position="402"/>
    </location>
</feature>
<reference evidence="13" key="1">
    <citation type="submission" date="2015-07" db="EMBL/GenBank/DDBJ databases">
        <title>Discovery of a poly(ethylene terephthalate assimilation.</title>
        <authorList>
            <person name="Yoshida S."/>
            <person name="Hiraga K."/>
            <person name="Takehana T."/>
            <person name="Taniguchi I."/>
            <person name="Yamaji H."/>
            <person name="Maeda Y."/>
            <person name="Toyohara K."/>
            <person name="Miyamoto K."/>
            <person name="Kimura Y."/>
            <person name="Oda K."/>
        </authorList>
    </citation>
    <scope>NUCLEOTIDE SEQUENCE [LARGE SCALE GENOMIC DNA]</scope>
    <source>
        <strain evidence="13">NBRC 110686 / TISTR 2288 / 201-F6</strain>
    </source>
</reference>
<evidence type="ECO:0000256" key="8">
    <source>
        <dbReference type="SAM" id="MobiDB-lite"/>
    </source>
</evidence>
<dbReference type="InterPro" id="IPR036890">
    <property type="entry name" value="HATPase_C_sf"/>
</dbReference>
<feature type="transmembrane region" description="Helical" evidence="9">
    <location>
        <begin position="115"/>
        <end position="138"/>
    </location>
</feature>
<feature type="compositionally biased region" description="Low complexity" evidence="8">
    <location>
        <begin position="1185"/>
        <end position="1203"/>
    </location>
</feature>
<keyword evidence="7" id="KW-0175">Coiled coil</keyword>
<dbReference type="Proteomes" id="UP000037660">
    <property type="component" value="Unassembled WGS sequence"/>
</dbReference>
<comment type="caution">
    <text evidence="12">The sequence shown here is derived from an EMBL/GenBank/DDBJ whole genome shotgun (WGS) entry which is preliminary data.</text>
</comment>
<gene>
    <name evidence="12" type="ORF">ISF6_4740</name>
</gene>
<evidence type="ECO:0000256" key="3">
    <source>
        <dbReference type="ARBA" id="ARBA00022553"/>
    </source>
</evidence>
<dbReference type="Gene3D" id="1.10.4160.10">
    <property type="entry name" value="Hydantoin permease"/>
    <property type="match status" value="1"/>
</dbReference>
<dbReference type="GO" id="GO:0000155">
    <property type="term" value="F:phosphorelay sensor kinase activity"/>
    <property type="evidence" value="ECO:0007669"/>
    <property type="project" value="InterPro"/>
</dbReference>
<dbReference type="STRING" id="1547922.ISF6_4740"/>
<dbReference type="InterPro" id="IPR003594">
    <property type="entry name" value="HATPase_dom"/>
</dbReference>
<evidence type="ECO:0000256" key="5">
    <source>
        <dbReference type="ARBA" id="ARBA00022777"/>
    </source>
</evidence>
<feature type="transmembrane region" description="Helical" evidence="9">
    <location>
        <begin position="447"/>
        <end position="470"/>
    </location>
</feature>
<dbReference type="SUPFAM" id="SSF47384">
    <property type="entry name" value="Homodimeric domain of signal transducing histidine kinase"/>
    <property type="match status" value="1"/>
</dbReference>
<feature type="transmembrane region" description="Helical" evidence="9">
    <location>
        <begin position="476"/>
        <end position="496"/>
    </location>
</feature>
<dbReference type="Pfam" id="PF00072">
    <property type="entry name" value="Response_reg"/>
    <property type="match status" value="1"/>
</dbReference>
<feature type="coiled-coil region" evidence="7">
    <location>
        <begin position="740"/>
        <end position="777"/>
    </location>
</feature>
<dbReference type="InterPro" id="IPR011006">
    <property type="entry name" value="CheY-like_superfamily"/>
</dbReference>
<dbReference type="InterPro" id="IPR001789">
    <property type="entry name" value="Sig_transdc_resp-reg_receiver"/>
</dbReference>
<feature type="compositionally biased region" description="Low complexity" evidence="8">
    <location>
        <begin position="523"/>
        <end position="532"/>
    </location>
</feature>
<evidence type="ECO:0000256" key="7">
    <source>
        <dbReference type="SAM" id="Coils"/>
    </source>
</evidence>
<dbReference type="InterPro" id="IPR003661">
    <property type="entry name" value="HisK_dim/P_dom"/>
</dbReference>
<keyword evidence="3 6" id="KW-0597">Phosphoprotein</keyword>
<feature type="transmembrane region" description="Helical" evidence="9">
    <location>
        <begin position="408"/>
        <end position="426"/>
    </location>
</feature>
<feature type="transmembrane region" description="Helical" evidence="9">
    <location>
        <begin position="51"/>
        <end position="73"/>
    </location>
</feature>
<evidence type="ECO:0000259" key="11">
    <source>
        <dbReference type="PROSITE" id="PS50110"/>
    </source>
</evidence>
<name>A0A0K8P6N7_PISS1</name>
<feature type="domain" description="Response regulatory" evidence="11">
    <location>
        <begin position="1045"/>
        <end position="1160"/>
    </location>
</feature>
<organism evidence="12 13">
    <name type="scientific">Piscinibacter sakaiensis</name>
    <name type="common">Ideonella sakaiensis</name>
    <dbReference type="NCBI Taxonomy" id="1547922"/>
    <lineage>
        <taxon>Bacteria</taxon>
        <taxon>Pseudomonadati</taxon>
        <taxon>Pseudomonadota</taxon>
        <taxon>Betaproteobacteria</taxon>
        <taxon>Burkholderiales</taxon>
        <taxon>Sphaerotilaceae</taxon>
        <taxon>Piscinibacter</taxon>
    </lineage>
</organism>
<dbReference type="PROSITE" id="PS50109">
    <property type="entry name" value="HIS_KIN"/>
    <property type="match status" value="1"/>
</dbReference>
<feature type="transmembrane region" description="Helical" evidence="9">
    <location>
        <begin position="158"/>
        <end position="177"/>
    </location>
</feature>
<feature type="transmembrane region" description="Helical" evidence="9">
    <location>
        <begin position="652"/>
        <end position="672"/>
    </location>
</feature>
<feature type="domain" description="Histidine kinase" evidence="10">
    <location>
        <begin position="777"/>
        <end position="989"/>
    </location>
</feature>
<dbReference type="PANTHER" id="PTHR43047">
    <property type="entry name" value="TWO-COMPONENT HISTIDINE PROTEIN KINASE"/>
    <property type="match status" value="1"/>
</dbReference>
<dbReference type="PROSITE" id="PS50110">
    <property type="entry name" value="RESPONSE_REGULATORY"/>
    <property type="match status" value="1"/>
</dbReference>
<feature type="compositionally biased region" description="Gly residues" evidence="8">
    <location>
        <begin position="539"/>
        <end position="550"/>
    </location>
</feature>
<evidence type="ECO:0000256" key="4">
    <source>
        <dbReference type="ARBA" id="ARBA00022679"/>
    </source>
</evidence>
<keyword evidence="9" id="KW-0812">Transmembrane</keyword>
<dbReference type="Gene3D" id="3.40.50.2300">
    <property type="match status" value="1"/>
</dbReference>
<feature type="transmembrane region" description="Helical" evidence="9">
    <location>
        <begin position="323"/>
        <end position="348"/>
    </location>
</feature>
<dbReference type="SMART" id="SM00448">
    <property type="entry name" value="REC"/>
    <property type="match status" value="1"/>
</dbReference>
<feature type="region of interest" description="Disordered" evidence="8">
    <location>
        <begin position="1173"/>
        <end position="1203"/>
    </location>
</feature>
<keyword evidence="9" id="KW-0472">Membrane</keyword>
<dbReference type="InterPro" id="IPR004358">
    <property type="entry name" value="Sig_transdc_His_kin-like_C"/>
</dbReference>
<dbReference type="SUPFAM" id="SSF55874">
    <property type="entry name" value="ATPase domain of HSP90 chaperone/DNA topoisomerase II/histidine kinase"/>
    <property type="match status" value="1"/>
</dbReference>
<sequence length="1288" mass="138165">MPAPPGERTDAVQRVVKVRRDYNSWVARETMEDYALRFTPRSFRKWSALRVANTAFGASSFLVLEAVGATLMVDVGFVNAFWAILATGLIIFLAGWPISVYAARYGVDMDLLTRGAGFGYLGSTLTSLIYASFTFIFFALEAAVMAYALELAFDIPPAWGYLVCALVVVPLVTHGVTTISRLQVWTQPLWLAMLVVPFVFVFQQHPGVLAELWAYGGGDPSLAGEADPSGFDLMKFGAAMTVGIALITQMGEQADYLRFMPERRPRARRGLRLPDLRWWSGVVIGGPGWVVPGVLKMLGGALLAFLALGYAVPVDRAVDPNQMYLVAYGTVFSQYGWAVAATAVFVIVSQLKINVTNAYAGSLAWSNFFARLTHSHPGRVVWMLFNLLIALMLMELNVFQALGKVLGLYSNIAISWMMAVVADLVINKPMGWSPRGIEFKRAHLYDINPVGVGAMGVASVLSIAANLGAFGPWAQAFSALIALVTALVVSPAIAWATRGRYYLAREPQPALAPVERAPVPAAAPGRVPGSVPVKPPPAGAGGTGDAGNAGGTADARHTADPAAAAADADANGAGRYLRLARCVICERDYEPDDMAHCPAYRGPICSLCCSLDARCHDLCKPHARLSVQWRAAARRLVPPWLWQRLDTELGHYLMLMAVGLPAFTGLFLAVYRHERRLIEAVPGPLARQAEQALQLGFMKLYALLGVLAAVVAWWLVLKHRSAQVAQEESNRQTHLLVQEIESHRRTDEALQEAKVQAERARQQAEQANQAKSRYISNISHELRTPLNSIIGYAQLLDEDASIPPHRRQAVSVIRRGGDHLLSLIEGTLDIARIESGKLSLDVRPMRLREGLSEIVRMFELQAAAKGIVFRHDFADGVPAAVRADEKRLRQILINVLGNAVKFTQRGEVSFRVGYAREMATFEIADTGPGIAPQEMARIFEPFARGSASGMAGGSGPAGGTGLGLTISKMLTDLMGGEMKVQSRPAAAGTAGAADGVAAEPAAGGTEGGPGTVFRIRLFLPEVRAGAAGPVWTRPARLGYHGARQRLLVVDNEEVDRGLMASVLAPLGFELRLAASGHEALALLREFSPHAILMDLAMPGIDGWETIRRIRAEQLSDAPVAIVSANAFEKGVDNGAGIPAEDFILKPVRRSELLDWLGRALRLQWIEAPALPARDGEAAGTGGPAGQPTAPSGSGAVADGEGDAAPAPAAAVGAAAPLAPLPPDAARLEALQAVIELGYLRGIMRQLDEIEADAPQCLAFVQQMRGLARQFQLEAMSGVIRQAQARAAA</sequence>
<dbReference type="EC" id="2.7.13.3" evidence="2"/>
<feature type="transmembrane region" description="Helical" evidence="9">
    <location>
        <begin position="189"/>
        <end position="216"/>
    </location>
</feature>
<evidence type="ECO:0000256" key="1">
    <source>
        <dbReference type="ARBA" id="ARBA00000085"/>
    </source>
</evidence>
<feature type="transmembrane region" description="Helical" evidence="9">
    <location>
        <begin position="692"/>
        <end position="716"/>
    </location>
</feature>
<comment type="catalytic activity">
    <reaction evidence="1">
        <text>ATP + protein L-histidine = ADP + protein N-phospho-L-histidine.</text>
        <dbReference type="EC" id="2.7.13.3"/>
    </reaction>
</comment>
<accession>A0A0K8P6N7</accession>
<protein>
    <recommendedName>
        <fullName evidence="2">histidine kinase</fullName>
        <ecNumber evidence="2">2.7.13.3</ecNumber>
    </recommendedName>
</protein>
<keyword evidence="4" id="KW-0808">Transferase</keyword>